<dbReference type="EnsemblMetazoa" id="XM_021055694.2">
    <property type="protein sequence ID" value="XP_020911353.1"/>
    <property type="gene ID" value="LOC110249115"/>
</dbReference>
<dbReference type="KEGG" id="epa:110249115"/>
<dbReference type="GeneID" id="110249115"/>
<sequence>MMAESKKKTVVIAVDNGKHSEHAFDWYMENLHSEKDHVIVFHCEDILYKPADPYTEQTLDWKHKEEKYHRNEEKFISYYYEKCKAVCCKSPLDATIHVEHKNHVAQRIRQFALDKKAAYVVIGSRGLGRILRSLVSAVSDDVVHYSKIPVVVVPFHQE</sequence>
<evidence type="ECO:0000313" key="3">
    <source>
        <dbReference type="Proteomes" id="UP000887567"/>
    </source>
</evidence>
<evidence type="ECO:0000313" key="2">
    <source>
        <dbReference type="EnsemblMetazoa" id="XP_020911353.1"/>
    </source>
</evidence>
<dbReference type="InterPro" id="IPR006016">
    <property type="entry name" value="UspA"/>
</dbReference>
<dbReference type="RefSeq" id="XP_020911353.1">
    <property type="nucleotide sequence ID" value="XM_021055694.2"/>
</dbReference>
<dbReference type="Gene3D" id="3.40.50.620">
    <property type="entry name" value="HUPs"/>
    <property type="match status" value="1"/>
</dbReference>
<reference evidence="2" key="1">
    <citation type="submission" date="2022-11" db="UniProtKB">
        <authorList>
            <consortium name="EnsemblMetazoa"/>
        </authorList>
    </citation>
    <scope>IDENTIFICATION</scope>
</reference>
<dbReference type="Pfam" id="PF00582">
    <property type="entry name" value="Usp"/>
    <property type="match status" value="1"/>
</dbReference>
<dbReference type="PANTHER" id="PTHR46989:SF3">
    <property type="entry name" value="USPA DOMAIN-CONTAINING PROTEIN"/>
    <property type="match status" value="1"/>
</dbReference>
<protein>
    <recommendedName>
        <fullName evidence="1">UspA domain-containing protein</fullName>
    </recommendedName>
</protein>
<dbReference type="PRINTS" id="PR01438">
    <property type="entry name" value="UNVRSLSTRESS"/>
</dbReference>
<dbReference type="InterPro" id="IPR014729">
    <property type="entry name" value="Rossmann-like_a/b/a_fold"/>
</dbReference>
<dbReference type="CDD" id="cd23659">
    <property type="entry name" value="USP_At3g01520-like"/>
    <property type="match status" value="1"/>
</dbReference>
<accession>A0A913XXC1</accession>
<dbReference type="PANTHER" id="PTHR46989">
    <property type="entry name" value="USP DOMAIN-CONTAINING PROTEIN"/>
    <property type="match status" value="1"/>
</dbReference>
<organism evidence="2 3">
    <name type="scientific">Exaiptasia diaphana</name>
    <name type="common">Tropical sea anemone</name>
    <name type="synonym">Aiptasia pulchella</name>
    <dbReference type="NCBI Taxonomy" id="2652724"/>
    <lineage>
        <taxon>Eukaryota</taxon>
        <taxon>Metazoa</taxon>
        <taxon>Cnidaria</taxon>
        <taxon>Anthozoa</taxon>
        <taxon>Hexacorallia</taxon>
        <taxon>Actiniaria</taxon>
        <taxon>Aiptasiidae</taxon>
        <taxon>Exaiptasia</taxon>
    </lineage>
</organism>
<feature type="domain" description="UspA" evidence="1">
    <location>
        <begin position="8"/>
        <end position="154"/>
    </location>
</feature>
<dbReference type="SUPFAM" id="SSF52402">
    <property type="entry name" value="Adenine nucleotide alpha hydrolases-like"/>
    <property type="match status" value="1"/>
</dbReference>
<proteinExistence type="predicted"/>
<dbReference type="Proteomes" id="UP000887567">
    <property type="component" value="Unplaced"/>
</dbReference>
<dbReference type="InterPro" id="IPR006015">
    <property type="entry name" value="Universal_stress_UspA"/>
</dbReference>
<keyword evidence="3" id="KW-1185">Reference proteome</keyword>
<dbReference type="OrthoDB" id="843225at2759"/>
<evidence type="ECO:0000259" key="1">
    <source>
        <dbReference type="Pfam" id="PF00582"/>
    </source>
</evidence>
<dbReference type="AlphaFoldDB" id="A0A913XXC1"/>
<name>A0A913XXC1_EXADI</name>